<evidence type="ECO:0000256" key="1">
    <source>
        <dbReference type="SAM" id="MobiDB-lite"/>
    </source>
</evidence>
<gene>
    <name evidence="2" type="ORF">GCM10010345_67160</name>
</gene>
<accession>A0ABQ3D6C9</accession>
<keyword evidence="3" id="KW-1185">Reference proteome</keyword>
<name>A0ABQ3D6C9_9ACTN</name>
<feature type="compositionally biased region" description="Low complexity" evidence="1">
    <location>
        <begin position="470"/>
        <end position="480"/>
    </location>
</feature>
<feature type="region of interest" description="Disordered" evidence="1">
    <location>
        <begin position="135"/>
        <end position="159"/>
    </location>
</feature>
<protein>
    <submittedName>
        <fullName evidence="2">Uncharacterized protein</fullName>
    </submittedName>
</protein>
<feature type="compositionally biased region" description="Low complexity" evidence="1">
    <location>
        <begin position="601"/>
        <end position="615"/>
    </location>
</feature>
<feature type="compositionally biased region" description="Low complexity" evidence="1">
    <location>
        <begin position="530"/>
        <end position="543"/>
    </location>
</feature>
<feature type="compositionally biased region" description="Pro residues" evidence="1">
    <location>
        <begin position="481"/>
        <end position="494"/>
    </location>
</feature>
<evidence type="ECO:0000313" key="2">
    <source>
        <dbReference type="EMBL" id="GHA52970.1"/>
    </source>
</evidence>
<organism evidence="2 3">
    <name type="scientific">Streptomyces canarius</name>
    <dbReference type="NCBI Taxonomy" id="285453"/>
    <lineage>
        <taxon>Bacteria</taxon>
        <taxon>Bacillati</taxon>
        <taxon>Actinomycetota</taxon>
        <taxon>Actinomycetes</taxon>
        <taxon>Kitasatosporales</taxon>
        <taxon>Streptomycetaceae</taxon>
        <taxon>Streptomyces</taxon>
    </lineage>
</organism>
<feature type="region of interest" description="Disordered" evidence="1">
    <location>
        <begin position="599"/>
        <end position="622"/>
    </location>
</feature>
<proteinExistence type="predicted"/>
<dbReference type="Proteomes" id="UP000653644">
    <property type="component" value="Unassembled WGS sequence"/>
</dbReference>
<reference evidence="3" key="1">
    <citation type="journal article" date="2019" name="Int. J. Syst. Evol. Microbiol.">
        <title>The Global Catalogue of Microorganisms (GCM) 10K type strain sequencing project: providing services to taxonomists for standard genome sequencing and annotation.</title>
        <authorList>
            <consortium name="The Broad Institute Genomics Platform"/>
            <consortium name="The Broad Institute Genome Sequencing Center for Infectious Disease"/>
            <person name="Wu L."/>
            <person name="Ma J."/>
        </authorList>
    </citation>
    <scope>NUCLEOTIDE SEQUENCE [LARGE SCALE GENOMIC DNA]</scope>
    <source>
        <strain evidence="3">JCM 4733</strain>
    </source>
</reference>
<comment type="caution">
    <text evidence="2">The sequence shown here is derived from an EMBL/GenBank/DDBJ whole genome shotgun (WGS) entry which is preliminary data.</text>
</comment>
<dbReference type="RefSeq" id="WP_189892249.1">
    <property type="nucleotide sequence ID" value="NZ_BMVN01000032.1"/>
</dbReference>
<evidence type="ECO:0000313" key="3">
    <source>
        <dbReference type="Proteomes" id="UP000653644"/>
    </source>
</evidence>
<dbReference type="EMBL" id="BMVN01000032">
    <property type="protein sequence ID" value="GHA52970.1"/>
    <property type="molecule type" value="Genomic_DNA"/>
</dbReference>
<sequence length="622" mass="63714">MSGRFGRRSSAGGGTGHLEISEAHGIHLVHTAGRPPEALTETAARLRASAEEITVLVSAGFGDPETLCARLGPVLARTSPVKGRLVRLVMSGAAAETADRPAPGRMLSDALETDVLAPLGAALVTPAGTLFAPRLPGRPGGWRRFSPGREPVSVGARHPAPRWQQAVERVVPTAAGGCAVEQVPAGLLILPSGTPPEGVGALRYAVPPQAERPLLLVGAAHTRAVPPQAVADVLAALPATVREAVRLVSADGSDPLPVGRQVAALLGVPVEVGSGLPLLVSDPARPVPTGPLTPRTVLTNAAGEPTWRPYVEEVVCEPEGDAGATVRLGTWRPPVSGLRPALEPGAMILDRRWQVVVTRSGLWVGPNGSAPPAETVLRPVAPDVMAVEIGLPDQALPDTVWEPLERLFSALQDDVRDRTQIRLHGDPGDEVLNGMRRLAVRHGLALAPRGWQDAEGQRLSGAGGAGVASEQPAPAQVASVPPEPEPLPSVPPSAEPLRSLAAPAVPPDPDSPDAEPAEHHSADTVTPFDAPAGAAAGTGTPAAVEEPTGTTLPETAGERAERSPKAAPGPPGRPAAEEATVVRRLATAPPRATEAIAITFTPPATVPGAPAVPEASTRGPVS</sequence>
<feature type="region of interest" description="Disordered" evidence="1">
    <location>
        <begin position="455"/>
        <end position="579"/>
    </location>
</feature>